<dbReference type="InterPro" id="IPR000531">
    <property type="entry name" value="Beta-barrel_TonB"/>
</dbReference>
<keyword evidence="4 14" id="KW-1134">Transmembrane beta strand</keyword>
<dbReference type="GO" id="GO:0015343">
    <property type="term" value="F:siderophore-iron transmembrane transporter activity"/>
    <property type="evidence" value="ECO:0007669"/>
    <property type="project" value="InterPro"/>
</dbReference>
<dbReference type="PANTHER" id="PTHR30442:SF0">
    <property type="entry name" value="FE(3+) DICITRATE TRANSPORT PROTEIN FECA"/>
    <property type="match status" value="1"/>
</dbReference>
<keyword evidence="12 20" id="KW-0675">Receptor</keyword>
<feature type="domain" description="TonB-dependent receptor-like beta-barrel" evidence="18">
    <location>
        <begin position="230"/>
        <end position="660"/>
    </location>
</feature>
<dbReference type="CDD" id="cd01347">
    <property type="entry name" value="ligand_gated_channel"/>
    <property type="match status" value="1"/>
</dbReference>
<dbReference type="InterPro" id="IPR010917">
    <property type="entry name" value="TonB_rcpt_CS"/>
</dbReference>
<feature type="domain" description="TonB-dependent receptor plug" evidence="19">
    <location>
        <begin position="45"/>
        <end position="155"/>
    </location>
</feature>
<keyword evidence="13 14" id="KW-0998">Cell outer membrane</keyword>
<organism evidence="20 21">
    <name type="scientific">Edwardsiella anguillarum ET080813</name>
    <dbReference type="NCBI Taxonomy" id="667120"/>
    <lineage>
        <taxon>Bacteria</taxon>
        <taxon>Pseudomonadati</taxon>
        <taxon>Pseudomonadota</taxon>
        <taxon>Gammaproteobacteria</taxon>
        <taxon>Enterobacterales</taxon>
        <taxon>Hafniaceae</taxon>
        <taxon>Edwardsiella</taxon>
    </lineage>
</organism>
<evidence type="ECO:0000256" key="9">
    <source>
        <dbReference type="ARBA" id="ARBA00023065"/>
    </source>
</evidence>
<dbReference type="PROSITE" id="PS01156">
    <property type="entry name" value="TONB_DEPENDENT_REC_2"/>
    <property type="match status" value="1"/>
</dbReference>
<dbReference type="PANTHER" id="PTHR30442">
    <property type="entry name" value="IRON III DICITRATE TRANSPORT PROTEIN FECA"/>
    <property type="match status" value="1"/>
</dbReference>
<evidence type="ECO:0000256" key="3">
    <source>
        <dbReference type="ARBA" id="ARBA00022448"/>
    </source>
</evidence>
<keyword evidence="5" id="KW-0410">Iron transport</keyword>
<reference evidence="20 21" key="1">
    <citation type="journal article" date="2012" name="PLoS ONE">
        <title>Edwardsiella comparative phylogenomics reveal the new intra/inter-species taxonomic relationships, virulence evolution and niche adaptation mechanisms.</title>
        <authorList>
            <person name="Yang M."/>
            <person name="Lv Y."/>
            <person name="Xiao J."/>
            <person name="Wu H."/>
            <person name="Zheng H."/>
            <person name="Liu Q."/>
            <person name="Zhang Y."/>
            <person name="Wang Q."/>
        </authorList>
    </citation>
    <scope>NUCLEOTIDE SEQUENCE [LARGE SCALE GENOMIC DNA]</scope>
    <source>
        <strain evidence="21">080813</strain>
    </source>
</reference>
<dbReference type="Proteomes" id="UP000028681">
    <property type="component" value="Chromosome"/>
</dbReference>
<keyword evidence="9" id="KW-0406">Ion transport</keyword>
<dbReference type="InterPro" id="IPR036942">
    <property type="entry name" value="Beta-barrel_TonB_sf"/>
</dbReference>
<feature type="chain" id="PRO_5001714791" evidence="17">
    <location>
        <begin position="26"/>
        <end position="693"/>
    </location>
</feature>
<evidence type="ECO:0000259" key="19">
    <source>
        <dbReference type="Pfam" id="PF07715"/>
    </source>
</evidence>
<protein>
    <submittedName>
        <fullName evidence="20">Vibrioferrin receptor PvuA</fullName>
    </submittedName>
</protein>
<evidence type="ECO:0000256" key="5">
    <source>
        <dbReference type="ARBA" id="ARBA00022496"/>
    </source>
</evidence>
<dbReference type="PROSITE" id="PS52016">
    <property type="entry name" value="TONB_DEPENDENT_REC_3"/>
    <property type="match status" value="1"/>
</dbReference>
<dbReference type="AlphaFoldDB" id="A0A076LVF8"/>
<dbReference type="GO" id="GO:0015891">
    <property type="term" value="P:siderophore transport"/>
    <property type="evidence" value="ECO:0007669"/>
    <property type="project" value="InterPro"/>
</dbReference>
<evidence type="ECO:0000259" key="18">
    <source>
        <dbReference type="Pfam" id="PF00593"/>
    </source>
</evidence>
<evidence type="ECO:0000256" key="14">
    <source>
        <dbReference type="PROSITE-ProRule" id="PRU01360"/>
    </source>
</evidence>
<evidence type="ECO:0000256" key="2">
    <source>
        <dbReference type="ARBA" id="ARBA00009810"/>
    </source>
</evidence>
<dbReference type="GeneID" id="33941368"/>
<dbReference type="HOGENOM" id="CLU_008287_17_1_6"/>
<dbReference type="GO" id="GO:0038023">
    <property type="term" value="F:signaling receptor activity"/>
    <property type="evidence" value="ECO:0007669"/>
    <property type="project" value="InterPro"/>
</dbReference>
<name>A0A076LVF8_9GAMM</name>
<comment type="similarity">
    <text evidence="2 14 16">Belongs to the TonB-dependent receptor family.</text>
</comment>
<gene>
    <name evidence="20" type="primary">pvuA</name>
    <name evidence="20" type="ORF">ETEE_4030</name>
</gene>
<evidence type="ECO:0000313" key="21">
    <source>
        <dbReference type="Proteomes" id="UP000028681"/>
    </source>
</evidence>
<evidence type="ECO:0000256" key="15">
    <source>
        <dbReference type="PROSITE-ProRule" id="PRU10144"/>
    </source>
</evidence>
<dbReference type="InterPro" id="IPR012910">
    <property type="entry name" value="Plug_dom"/>
</dbReference>
<dbReference type="NCBIfam" id="TIGR01783">
    <property type="entry name" value="TonB-siderophor"/>
    <property type="match status" value="1"/>
</dbReference>
<accession>A0A076LVF8</accession>
<feature type="short sequence motif" description="TonB C-terminal box" evidence="15">
    <location>
        <begin position="676"/>
        <end position="693"/>
    </location>
</feature>
<proteinExistence type="inferred from homology"/>
<evidence type="ECO:0000313" key="20">
    <source>
        <dbReference type="EMBL" id="AIJ10438.1"/>
    </source>
</evidence>
<dbReference type="Gene3D" id="2.40.170.20">
    <property type="entry name" value="TonB-dependent receptor, beta-barrel domain"/>
    <property type="match status" value="1"/>
</dbReference>
<evidence type="ECO:0000256" key="11">
    <source>
        <dbReference type="ARBA" id="ARBA00023136"/>
    </source>
</evidence>
<evidence type="ECO:0000256" key="10">
    <source>
        <dbReference type="ARBA" id="ARBA00023077"/>
    </source>
</evidence>
<keyword evidence="8" id="KW-0408">Iron</keyword>
<dbReference type="GO" id="GO:0009279">
    <property type="term" value="C:cell outer membrane"/>
    <property type="evidence" value="ECO:0007669"/>
    <property type="project" value="UniProtKB-SubCell"/>
</dbReference>
<dbReference type="Pfam" id="PF00593">
    <property type="entry name" value="TonB_dep_Rec_b-barrel"/>
    <property type="match status" value="1"/>
</dbReference>
<dbReference type="KEGG" id="ete:ETEE_4030"/>
<dbReference type="SUPFAM" id="SSF56935">
    <property type="entry name" value="Porins"/>
    <property type="match status" value="1"/>
</dbReference>
<keyword evidence="6 14" id="KW-0812">Transmembrane</keyword>
<evidence type="ECO:0000256" key="8">
    <source>
        <dbReference type="ARBA" id="ARBA00023004"/>
    </source>
</evidence>
<keyword evidence="3 14" id="KW-0813">Transport</keyword>
<evidence type="ECO:0000256" key="7">
    <source>
        <dbReference type="ARBA" id="ARBA00022729"/>
    </source>
</evidence>
<dbReference type="RefSeq" id="WP_034164907.1">
    <property type="nucleotide sequence ID" value="NZ_CP006664.1"/>
</dbReference>
<evidence type="ECO:0000256" key="13">
    <source>
        <dbReference type="ARBA" id="ARBA00023237"/>
    </source>
</evidence>
<sequence>MKTACLSLSPIAAALLLSGAGFAHAEERVVVSGNLLGDARADAVKTYPGSRSVISNQQLTQDANRSIDDALQRVPNVKVQDETGTGILAQVAVRGLQDSRSGYVQMLLDGIPLALAPYGQTGLSLFPVTFQTLDRIDVVRGGAAVQYGPNNVGGVINLISKPIPYRWQNRISQRTTLAGHGRNLSDTYISSGGMLNAQFGLQLEGNLVNGSAFREHSRQRVQNYRIKGLWNINDDSSLNLTYQYYDADAQLPGALSAADYQQDRTQSTRLQDGYQGRTQRLSAVYNTLLDRVGPFDSGELNWTLFGHLSHRSFDVGLSQAPGMTWAPDRPADIKQSSPRDFKVWGTEPRLTLYHAGEYLNQKFTLGARLIDENIDYLVKRRYVTQSRPDEVTRDWKFHNQGWAGYLSDAVMLFDDSLTITPGIRFERVDERYRDNRSGQTVENRDQQWLPGLTLGYQATPAWFLYANAQKSLRAPQVTQIVKGDQRGAELAWNYESGVRYTPWPALSLQADYYRIDYTDSKIIYDNASASFVNLGRARYQGVEMEAFYSPAFLEGMTLHAGYAYLDSEQLIGANAGRQMPYASRHQLVLDGRYQWRDTTFALSGYYYSAAFSDKENTRDETAKGDAGRLPSYTVWNAQVTQALYHDRDSQLSGYITVNNLFNKDYYYRGIDTSPWGRQPAPGRSVTLGVDYTF</sequence>
<dbReference type="Pfam" id="PF07715">
    <property type="entry name" value="Plug"/>
    <property type="match status" value="1"/>
</dbReference>
<evidence type="ECO:0000256" key="17">
    <source>
        <dbReference type="SAM" id="SignalP"/>
    </source>
</evidence>
<keyword evidence="10 16" id="KW-0798">TonB box</keyword>
<evidence type="ECO:0000256" key="6">
    <source>
        <dbReference type="ARBA" id="ARBA00022692"/>
    </source>
</evidence>
<keyword evidence="11 14" id="KW-0472">Membrane</keyword>
<evidence type="ECO:0000256" key="12">
    <source>
        <dbReference type="ARBA" id="ARBA00023170"/>
    </source>
</evidence>
<dbReference type="InterPro" id="IPR037066">
    <property type="entry name" value="Plug_dom_sf"/>
</dbReference>
<keyword evidence="7 17" id="KW-0732">Signal</keyword>
<feature type="signal peptide" evidence="17">
    <location>
        <begin position="1"/>
        <end position="25"/>
    </location>
</feature>
<dbReference type="InterPro" id="IPR010105">
    <property type="entry name" value="TonB_sidphr_rcpt"/>
</dbReference>
<evidence type="ECO:0000256" key="16">
    <source>
        <dbReference type="RuleBase" id="RU003357"/>
    </source>
</evidence>
<dbReference type="EMBL" id="CP006664">
    <property type="protein sequence ID" value="AIJ10438.1"/>
    <property type="molecule type" value="Genomic_DNA"/>
</dbReference>
<dbReference type="InterPro" id="IPR039426">
    <property type="entry name" value="TonB-dep_rcpt-like"/>
</dbReference>
<evidence type="ECO:0000256" key="1">
    <source>
        <dbReference type="ARBA" id="ARBA00004571"/>
    </source>
</evidence>
<comment type="subcellular location">
    <subcellularLocation>
        <location evidence="1 14">Cell outer membrane</location>
        <topology evidence="1 14">Multi-pass membrane protein</topology>
    </subcellularLocation>
</comment>
<evidence type="ECO:0000256" key="4">
    <source>
        <dbReference type="ARBA" id="ARBA00022452"/>
    </source>
</evidence>
<dbReference type="Gene3D" id="2.170.130.10">
    <property type="entry name" value="TonB-dependent receptor, plug domain"/>
    <property type="match status" value="1"/>
</dbReference>